<protein>
    <submittedName>
        <fullName evidence="2">Zeta toxin</fullName>
    </submittedName>
</protein>
<name>A0A7M4DDV1_9MICO</name>
<evidence type="ECO:0000259" key="1">
    <source>
        <dbReference type="SMART" id="SM00382"/>
    </source>
</evidence>
<gene>
    <name evidence="2" type="ORF">HALOF300_00290</name>
</gene>
<reference evidence="2 3" key="1">
    <citation type="submission" date="2019-11" db="EMBL/GenBank/DDBJ databases">
        <authorList>
            <person name="Criscuolo A."/>
        </authorList>
    </citation>
    <scope>NUCLEOTIDE SEQUENCE [LARGE SCALE GENOMIC DNA]</scope>
    <source>
        <strain evidence="2">CIP111667</strain>
    </source>
</reference>
<accession>A0A7M4DDV1</accession>
<keyword evidence="3" id="KW-1185">Reference proteome</keyword>
<organism evidence="2 3">
    <name type="scientific">Occultella aeris</name>
    <dbReference type="NCBI Taxonomy" id="2761496"/>
    <lineage>
        <taxon>Bacteria</taxon>
        <taxon>Bacillati</taxon>
        <taxon>Actinomycetota</taxon>
        <taxon>Actinomycetes</taxon>
        <taxon>Micrococcales</taxon>
        <taxon>Ruaniaceae</taxon>
        <taxon>Occultella</taxon>
    </lineage>
</organism>
<proteinExistence type="predicted"/>
<dbReference type="Pfam" id="PF13671">
    <property type="entry name" value="AAA_33"/>
    <property type="match status" value="1"/>
</dbReference>
<dbReference type="Gene3D" id="3.40.50.300">
    <property type="entry name" value="P-loop containing nucleotide triphosphate hydrolases"/>
    <property type="match status" value="1"/>
</dbReference>
<dbReference type="EMBL" id="CACRYJ010000006">
    <property type="protein sequence ID" value="VZO35065.1"/>
    <property type="molecule type" value="Genomic_DNA"/>
</dbReference>
<dbReference type="InterPro" id="IPR003593">
    <property type="entry name" value="AAA+_ATPase"/>
</dbReference>
<feature type="domain" description="AAA+ ATPase" evidence="1">
    <location>
        <begin position="2"/>
        <end position="173"/>
    </location>
</feature>
<dbReference type="Gene3D" id="1.10.287.1080">
    <property type="entry name" value="MazG-like"/>
    <property type="match status" value="1"/>
</dbReference>
<dbReference type="SUPFAM" id="SSF52540">
    <property type="entry name" value="P-loop containing nucleoside triphosphate hydrolases"/>
    <property type="match status" value="1"/>
</dbReference>
<dbReference type="SMART" id="SM00382">
    <property type="entry name" value="AAA"/>
    <property type="match status" value="1"/>
</dbReference>
<evidence type="ECO:0000313" key="3">
    <source>
        <dbReference type="Proteomes" id="UP000419743"/>
    </source>
</evidence>
<evidence type="ECO:0000313" key="2">
    <source>
        <dbReference type="EMBL" id="VZO35065.1"/>
    </source>
</evidence>
<dbReference type="SUPFAM" id="SSF101386">
    <property type="entry name" value="all-alpha NTP pyrophosphatases"/>
    <property type="match status" value="1"/>
</dbReference>
<dbReference type="RefSeq" id="WP_156738871.1">
    <property type="nucleotide sequence ID" value="NZ_CACRYJ010000006.1"/>
</dbReference>
<dbReference type="InterPro" id="IPR027417">
    <property type="entry name" value="P-loop_NTPase"/>
</dbReference>
<dbReference type="AlphaFoldDB" id="A0A7M4DDV1"/>
<comment type="caution">
    <text evidence="2">The sequence shown here is derived from an EMBL/GenBank/DDBJ whole genome shotgun (WGS) entry which is preliminary data.</text>
</comment>
<dbReference type="Proteomes" id="UP000419743">
    <property type="component" value="Unassembled WGS sequence"/>
</dbReference>
<sequence length="288" mass="30764">MTRLLILVNGLPGAGKTTLAHQLGNELGAVVISKDTIKETVADAVGLEGVTGSHLGAAAMEMAWALASAIPGAVIVESWWFAPRDTDHVRAGLERVGADKVVEVWCDASVELARARYASRQRHALHGDHERLAGAWDVWAEQARPLGLCPTILVTTSGPVELDDVIAGIDNAEGRVQSRSACVRTTGADYLRIAEGCAAAFPDGDDPLRILARLTEDLGEVASAVAHLERHGAKVAKHGEPDVQQLADEVEDLVHNTFALLRTYGAEQAFDRAVAETLRRLRDSGHLT</sequence>